<dbReference type="AlphaFoldDB" id="A0A1F8F9W1"/>
<proteinExistence type="predicted"/>
<evidence type="ECO:0000256" key="2">
    <source>
        <dbReference type="SAM" id="Phobius"/>
    </source>
</evidence>
<dbReference type="EMBL" id="MGJP01000022">
    <property type="protein sequence ID" value="OGN09927.1"/>
    <property type="molecule type" value="Genomic_DNA"/>
</dbReference>
<name>A0A1F8F9W1_9BACT</name>
<feature type="coiled-coil region" evidence="1">
    <location>
        <begin position="205"/>
        <end position="257"/>
    </location>
</feature>
<comment type="caution">
    <text evidence="3">The sequence shown here is derived from an EMBL/GenBank/DDBJ whole genome shotgun (WGS) entry which is preliminary data.</text>
</comment>
<keyword evidence="2" id="KW-0812">Transmembrane</keyword>
<protein>
    <submittedName>
        <fullName evidence="3">Uncharacterized protein</fullName>
    </submittedName>
</protein>
<gene>
    <name evidence="3" type="ORF">A3J46_03435</name>
</gene>
<evidence type="ECO:0000313" key="3">
    <source>
        <dbReference type="EMBL" id="OGN09927.1"/>
    </source>
</evidence>
<organism evidence="3 4">
    <name type="scientific">Candidatus Yanofskybacteria bacterium RIFCSPHIGHO2_02_FULL_41_11</name>
    <dbReference type="NCBI Taxonomy" id="1802675"/>
    <lineage>
        <taxon>Bacteria</taxon>
        <taxon>Candidatus Yanofskyibacteriota</taxon>
    </lineage>
</organism>
<sequence>MNKFFRTIEEILVDWGRKQRQLPSRGETLRSEILARLPSALPQTLSRPQRWPWFTFAFSGLALISLFINYLPFSYREFYPRQLPTGIYKDTKPLNNFSVNEREYSPYPRPDSGIPITDTREFLKTDYYAIIHTRKAEELVYRIKLIVRESFDGRVDSSNSSKRSGYVSFIVPANKFEDFRWMMKDLAGERFLMENIYTENLLPQKQTIEQQKKNMEETATQLKQGRNQLNSSHKLIVASIQSKIDRIEKDLTALKIKLDVTSDPAKREALKAQEKDLLTEKAGRENELSNENSIYTKKFNSLNVQIRDNEVALASLTKQDQDLIDTVATVRGTIYLNWISIWEVVRLYVPINLGFLLFGAAAIVAYFIQHRKPRLLLPN</sequence>
<keyword evidence="1" id="KW-0175">Coiled coil</keyword>
<evidence type="ECO:0000256" key="1">
    <source>
        <dbReference type="SAM" id="Coils"/>
    </source>
</evidence>
<accession>A0A1F8F9W1</accession>
<feature type="transmembrane region" description="Helical" evidence="2">
    <location>
        <begin position="347"/>
        <end position="368"/>
    </location>
</feature>
<keyword evidence="2" id="KW-1133">Transmembrane helix</keyword>
<keyword evidence="2" id="KW-0472">Membrane</keyword>
<reference evidence="3 4" key="1">
    <citation type="journal article" date="2016" name="Nat. Commun.">
        <title>Thousands of microbial genomes shed light on interconnected biogeochemical processes in an aquifer system.</title>
        <authorList>
            <person name="Anantharaman K."/>
            <person name="Brown C.T."/>
            <person name="Hug L.A."/>
            <person name="Sharon I."/>
            <person name="Castelle C.J."/>
            <person name="Probst A.J."/>
            <person name="Thomas B.C."/>
            <person name="Singh A."/>
            <person name="Wilkins M.J."/>
            <person name="Karaoz U."/>
            <person name="Brodie E.L."/>
            <person name="Williams K.H."/>
            <person name="Hubbard S.S."/>
            <person name="Banfield J.F."/>
        </authorList>
    </citation>
    <scope>NUCLEOTIDE SEQUENCE [LARGE SCALE GENOMIC DNA]</scope>
</reference>
<dbReference type="Proteomes" id="UP000177167">
    <property type="component" value="Unassembled WGS sequence"/>
</dbReference>
<evidence type="ECO:0000313" key="4">
    <source>
        <dbReference type="Proteomes" id="UP000177167"/>
    </source>
</evidence>
<feature type="transmembrane region" description="Helical" evidence="2">
    <location>
        <begin position="51"/>
        <end position="71"/>
    </location>
</feature>